<dbReference type="Proteomes" id="UP000003882">
    <property type="component" value="Unassembled WGS sequence"/>
</dbReference>
<proteinExistence type="predicted"/>
<dbReference type="AlphaFoldDB" id="B6XUV0"/>
<evidence type="ECO:0000313" key="2">
    <source>
        <dbReference type="Proteomes" id="UP000003882"/>
    </source>
</evidence>
<organism evidence="1 2">
    <name type="scientific">Bifidobacterium catenulatum DSM 16992 = JCM 1194 = LMG 11043</name>
    <dbReference type="NCBI Taxonomy" id="566552"/>
    <lineage>
        <taxon>Bacteria</taxon>
        <taxon>Bacillati</taxon>
        <taxon>Actinomycetota</taxon>
        <taxon>Actinomycetes</taxon>
        <taxon>Bifidobacteriales</taxon>
        <taxon>Bifidobacteriaceae</taxon>
        <taxon>Bifidobacterium</taxon>
    </lineage>
</organism>
<dbReference type="EMBL" id="ABXY01000011">
    <property type="protein sequence ID" value="EEB21936.1"/>
    <property type="molecule type" value="Genomic_DNA"/>
</dbReference>
<protein>
    <submittedName>
        <fullName evidence="1">Uncharacterized protein</fullName>
    </submittedName>
</protein>
<comment type="caution">
    <text evidence="1">The sequence shown here is derived from an EMBL/GenBank/DDBJ whole genome shotgun (WGS) entry which is preliminary data.</text>
</comment>
<reference evidence="1 2" key="2">
    <citation type="submission" date="2008-10" db="EMBL/GenBank/DDBJ databases">
        <authorList>
            <person name="Fulton L."/>
            <person name="Clifton S."/>
            <person name="Fulton B."/>
            <person name="Xu J."/>
            <person name="Minx P."/>
            <person name="Pepin K.H."/>
            <person name="Johnson M."/>
            <person name="Bhonagiri V."/>
            <person name="Nash W.E."/>
            <person name="Mardis E.R."/>
            <person name="Wilson R.K."/>
        </authorList>
    </citation>
    <scope>NUCLEOTIDE SEQUENCE [LARGE SCALE GENOMIC DNA]</scope>
    <source>
        <strain evidence="1 2">DSM 16992</strain>
    </source>
</reference>
<name>B6XUV0_9BIFI</name>
<reference evidence="1 2" key="1">
    <citation type="submission" date="2008-10" db="EMBL/GenBank/DDBJ databases">
        <title>Draft genome sequence of Bifidobacterium catenulatum (DSM 16992).</title>
        <authorList>
            <person name="Sudarsanam P."/>
            <person name="Ley R."/>
            <person name="Guruge J."/>
            <person name="Turnbaugh P.J."/>
            <person name="Mahowald M."/>
            <person name="Liep D."/>
            <person name="Gordon J."/>
        </authorList>
    </citation>
    <scope>NUCLEOTIDE SEQUENCE [LARGE SCALE GENOMIC DNA]</scope>
    <source>
        <strain evidence="1 2">DSM 16992</strain>
    </source>
</reference>
<gene>
    <name evidence="1" type="ORF">BIFCAT_00906</name>
</gene>
<accession>B6XUV0</accession>
<evidence type="ECO:0000313" key="1">
    <source>
        <dbReference type="EMBL" id="EEB21936.1"/>
    </source>
</evidence>
<sequence>MSQRRFIRGRIADELHIVLGHIEFMVVWFPGGSGGDYNRQPVRADRVKK</sequence>